<evidence type="ECO:0000256" key="1">
    <source>
        <dbReference type="SAM" id="MobiDB-lite"/>
    </source>
</evidence>
<feature type="compositionally biased region" description="Basic and acidic residues" evidence="1">
    <location>
        <begin position="469"/>
        <end position="479"/>
    </location>
</feature>
<feature type="transmembrane region" description="Helical" evidence="2">
    <location>
        <begin position="26"/>
        <end position="47"/>
    </location>
</feature>
<dbReference type="Proteomes" id="UP000703269">
    <property type="component" value="Unassembled WGS sequence"/>
</dbReference>
<keyword evidence="2" id="KW-1133">Transmembrane helix</keyword>
<evidence type="ECO:0000313" key="4">
    <source>
        <dbReference type="Proteomes" id="UP000703269"/>
    </source>
</evidence>
<reference evidence="3 4" key="1">
    <citation type="submission" date="2021-08" db="EMBL/GenBank/DDBJ databases">
        <title>Draft Genome Sequence of Phanerochaete sordida strain YK-624.</title>
        <authorList>
            <person name="Mori T."/>
            <person name="Dohra H."/>
            <person name="Suzuki T."/>
            <person name="Kawagishi H."/>
            <person name="Hirai H."/>
        </authorList>
    </citation>
    <scope>NUCLEOTIDE SEQUENCE [LARGE SCALE GENOMIC DNA]</scope>
    <source>
        <strain evidence="3 4">YK-624</strain>
    </source>
</reference>
<accession>A0A9P3LG31</accession>
<sequence>MAPIPSTTAPHATPSLRGFMLSSPHLFWAVFAMILSSLLLAIGWLTFKVIRYFRGRRVEQGNVLPLFVAKEKPRRQYGLFDWMRKLLPNAGQWTFSLRRSPSMKSSTDLEAQCMSPASKAWADDHERICAEEAERIRTMQPIPWVLYVPSDPIFTRPQDKLDAKSASEKTAATTAASVLAPMVTFPERALLKETLPAVASPRRVVKAEKEVSVLIPAETSFELASPRASDSPALDTISEEDEEDASSEHDADSAEGPTLGSCFSEDSLDIQAQRRTTSKPSLHVRFVENDYDDGAYRRDTKATTKPPLSSSFSDDSLDLEDTQRTPSEPPLPSCFSEDSFCLPDFSLDVTLPDAIVAALLGLPPPAPAPAPLALVPSSVAHVPAIMLTTCPSLPLPGASTVDDGLAALSAALGGTFLRVPDEDELPAAPKAPVLGTVRRNVSRRRASAAPVEKAAKGSSTGSLRPAARRGKENARPTWR</sequence>
<feature type="region of interest" description="Disordered" evidence="1">
    <location>
        <begin position="438"/>
        <end position="479"/>
    </location>
</feature>
<dbReference type="OrthoDB" id="10655102at2759"/>
<comment type="caution">
    <text evidence="3">The sequence shown here is derived from an EMBL/GenBank/DDBJ whole genome shotgun (WGS) entry which is preliminary data.</text>
</comment>
<keyword evidence="2" id="KW-0812">Transmembrane</keyword>
<protein>
    <submittedName>
        <fullName evidence="3">Uncharacterized protein</fullName>
    </submittedName>
</protein>
<dbReference type="EMBL" id="BPQB01000037">
    <property type="protein sequence ID" value="GJE94151.1"/>
    <property type="molecule type" value="Genomic_DNA"/>
</dbReference>
<feature type="region of interest" description="Disordered" evidence="1">
    <location>
        <begin position="297"/>
        <end position="333"/>
    </location>
</feature>
<evidence type="ECO:0000313" key="3">
    <source>
        <dbReference type="EMBL" id="GJE94151.1"/>
    </source>
</evidence>
<keyword evidence="4" id="KW-1185">Reference proteome</keyword>
<evidence type="ECO:0000256" key="2">
    <source>
        <dbReference type="SAM" id="Phobius"/>
    </source>
</evidence>
<keyword evidence="2" id="KW-0472">Membrane</keyword>
<organism evidence="3 4">
    <name type="scientific">Phanerochaete sordida</name>
    <dbReference type="NCBI Taxonomy" id="48140"/>
    <lineage>
        <taxon>Eukaryota</taxon>
        <taxon>Fungi</taxon>
        <taxon>Dikarya</taxon>
        <taxon>Basidiomycota</taxon>
        <taxon>Agaricomycotina</taxon>
        <taxon>Agaricomycetes</taxon>
        <taxon>Polyporales</taxon>
        <taxon>Phanerochaetaceae</taxon>
        <taxon>Phanerochaete</taxon>
    </lineage>
</organism>
<dbReference type="AlphaFoldDB" id="A0A9P3LG31"/>
<proteinExistence type="predicted"/>
<gene>
    <name evidence="3" type="ORF">PsYK624_103190</name>
</gene>
<feature type="region of interest" description="Disordered" evidence="1">
    <location>
        <begin position="224"/>
        <end position="263"/>
    </location>
</feature>
<name>A0A9P3LG31_9APHY</name>